<reference evidence="2 3" key="1">
    <citation type="submission" date="2016-10" db="EMBL/GenBank/DDBJ databases">
        <title>The genome sequence of Colletotrichum fioriniae PJ7.</title>
        <authorList>
            <person name="Baroncelli R."/>
        </authorList>
    </citation>
    <scope>NUCLEOTIDE SEQUENCE [LARGE SCALE GENOMIC DNA]</scope>
    <source>
        <strain evidence="2 3">IMI 384185</strain>
    </source>
</reference>
<dbReference type="EMBL" id="MOPA01000002">
    <property type="protein sequence ID" value="KAK1545964.1"/>
    <property type="molecule type" value="Genomic_DNA"/>
</dbReference>
<feature type="non-terminal residue" evidence="2">
    <location>
        <position position="1"/>
    </location>
</feature>
<keyword evidence="3" id="KW-1185">Reference proteome</keyword>
<proteinExistence type="predicted"/>
<dbReference type="Proteomes" id="UP001241169">
    <property type="component" value="Unassembled WGS sequence"/>
</dbReference>
<gene>
    <name evidence="2" type="ORF">CPAR01_03466</name>
</gene>
<evidence type="ECO:0000313" key="3">
    <source>
        <dbReference type="Proteomes" id="UP001241169"/>
    </source>
</evidence>
<accession>A0ABQ9T399</accession>
<protein>
    <submittedName>
        <fullName evidence="2">Uncharacterized protein</fullName>
    </submittedName>
</protein>
<dbReference type="RefSeq" id="XP_060355081.1">
    <property type="nucleotide sequence ID" value="XM_060487753.1"/>
</dbReference>
<dbReference type="GeneID" id="85371652"/>
<evidence type="ECO:0000256" key="1">
    <source>
        <dbReference type="SAM" id="MobiDB-lite"/>
    </source>
</evidence>
<feature type="region of interest" description="Disordered" evidence="1">
    <location>
        <begin position="1"/>
        <end position="55"/>
    </location>
</feature>
<organism evidence="2 3">
    <name type="scientific">Colletotrichum paranaense</name>
    <dbReference type="NCBI Taxonomy" id="1914294"/>
    <lineage>
        <taxon>Eukaryota</taxon>
        <taxon>Fungi</taxon>
        <taxon>Dikarya</taxon>
        <taxon>Ascomycota</taxon>
        <taxon>Pezizomycotina</taxon>
        <taxon>Sordariomycetes</taxon>
        <taxon>Hypocreomycetidae</taxon>
        <taxon>Glomerellales</taxon>
        <taxon>Glomerellaceae</taxon>
        <taxon>Colletotrichum</taxon>
        <taxon>Colletotrichum acutatum species complex</taxon>
    </lineage>
</organism>
<evidence type="ECO:0000313" key="2">
    <source>
        <dbReference type="EMBL" id="KAK1545964.1"/>
    </source>
</evidence>
<comment type="caution">
    <text evidence="2">The sequence shown here is derived from an EMBL/GenBank/DDBJ whole genome shotgun (WGS) entry which is preliminary data.</text>
</comment>
<sequence length="76" mass="7833">IFPLKSLPVSAKQRPSCSSAQLSSGEGPGGRGCSRKGEVHQPTNPRTPNPTPARPNSFVIALGFHFTAAAASLTSC</sequence>
<feature type="compositionally biased region" description="Polar residues" evidence="1">
    <location>
        <begin position="13"/>
        <end position="24"/>
    </location>
</feature>
<name>A0ABQ9T399_9PEZI</name>